<keyword evidence="4" id="KW-0472">Membrane</keyword>
<dbReference type="SUPFAM" id="SSF48452">
    <property type="entry name" value="TPR-like"/>
    <property type="match status" value="1"/>
</dbReference>
<evidence type="ECO:0000256" key="3">
    <source>
        <dbReference type="ARBA" id="ARBA00022729"/>
    </source>
</evidence>
<reference evidence="8" key="2">
    <citation type="submission" date="2020-09" db="EMBL/GenBank/DDBJ databases">
        <authorList>
            <person name="Sun Q."/>
            <person name="Zhou Y."/>
        </authorList>
    </citation>
    <scope>NUCLEOTIDE SEQUENCE</scope>
    <source>
        <strain evidence="8">CGMCC 1.12195</strain>
    </source>
</reference>
<evidence type="ECO:0000256" key="4">
    <source>
        <dbReference type="ARBA" id="ARBA00023136"/>
    </source>
</evidence>
<organism evidence="8 9">
    <name type="scientific">Parapedobacter pyrenivorans</name>
    <dbReference type="NCBI Taxonomy" id="1305674"/>
    <lineage>
        <taxon>Bacteria</taxon>
        <taxon>Pseudomonadati</taxon>
        <taxon>Bacteroidota</taxon>
        <taxon>Sphingobacteriia</taxon>
        <taxon>Sphingobacteriales</taxon>
        <taxon>Sphingobacteriaceae</taxon>
        <taxon>Parapedobacter</taxon>
    </lineage>
</organism>
<comment type="similarity">
    <text evidence="2">Belongs to the SusD family.</text>
</comment>
<gene>
    <name evidence="8" type="ORF">GCM10007415_13730</name>
</gene>
<dbReference type="GO" id="GO:0009279">
    <property type="term" value="C:cell outer membrane"/>
    <property type="evidence" value="ECO:0007669"/>
    <property type="project" value="UniProtKB-SubCell"/>
</dbReference>
<sequence>MTAMNKKKHIIYWPVGLLLVAVLASCSDYLTLEELDNRTVAEGYYTSTQRVEQAVIGGYVDLRRALLTNHAWLMYGEARTGELQVEVAYYPKVAGQQLTVADRQLARLADWEYFYDVIYDANEVLRLIDAADGDVLSTYHYNLFKGEALALKSMAYFYIARIWGIAPSAEEADFGQPMDEAMAIERAAGFAREAHGLLPWILLNDDQIESAAVTAVRFNKTAAAILLAQENLWLGNDQEAYQLMADLATEARADSLSDFGLAMGKDERGGVTEEPLNASMVSISAANLAAIYPDGDARQGVIFRLSADEQKATFIVRDQERLGLLTINEHYLLMAEAAWKTGKLEEARTWLTEAADGGTENYSELTEAEFGDALLRERQRILIGSGQRFFDLKRFGKVSAYLPIFSTADIQNGAAHWPLAQRSLNGNGLTQHSYWEHE</sequence>
<dbReference type="InterPro" id="IPR011990">
    <property type="entry name" value="TPR-like_helical_dom_sf"/>
</dbReference>
<keyword evidence="3" id="KW-0732">Signal</keyword>
<reference evidence="8" key="1">
    <citation type="journal article" date="2014" name="Int. J. Syst. Evol. Microbiol.">
        <title>Complete genome sequence of Corynebacterium casei LMG S-19264T (=DSM 44701T), isolated from a smear-ripened cheese.</title>
        <authorList>
            <consortium name="US DOE Joint Genome Institute (JGI-PGF)"/>
            <person name="Walter F."/>
            <person name="Albersmeier A."/>
            <person name="Kalinowski J."/>
            <person name="Ruckert C."/>
        </authorList>
    </citation>
    <scope>NUCLEOTIDE SEQUENCE</scope>
    <source>
        <strain evidence="8">CGMCC 1.12195</strain>
    </source>
</reference>
<dbReference type="Pfam" id="PF14322">
    <property type="entry name" value="SusD-like_3"/>
    <property type="match status" value="1"/>
</dbReference>
<comment type="subcellular location">
    <subcellularLocation>
        <location evidence="1">Cell outer membrane</location>
    </subcellularLocation>
</comment>
<dbReference type="Pfam" id="PF07980">
    <property type="entry name" value="SusD_RagB"/>
    <property type="match status" value="1"/>
</dbReference>
<accession>A0A917HKP4</accession>
<evidence type="ECO:0000313" key="9">
    <source>
        <dbReference type="Proteomes" id="UP000660862"/>
    </source>
</evidence>
<feature type="domain" description="SusD-like N-terminal" evidence="7">
    <location>
        <begin position="96"/>
        <end position="188"/>
    </location>
</feature>
<comment type="caution">
    <text evidence="8">The sequence shown here is derived from an EMBL/GenBank/DDBJ whole genome shotgun (WGS) entry which is preliminary data.</text>
</comment>
<keyword evidence="9" id="KW-1185">Reference proteome</keyword>
<evidence type="ECO:0000313" key="8">
    <source>
        <dbReference type="EMBL" id="GGG82175.1"/>
    </source>
</evidence>
<feature type="domain" description="RagB/SusD" evidence="6">
    <location>
        <begin position="329"/>
        <end position="400"/>
    </location>
</feature>
<evidence type="ECO:0000256" key="2">
    <source>
        <dbReference type="ARBA" id="ARBA00006275"/>
    </source>
</evidence>
<name>A0A917HKP4_9SPHI</name>
<dbReference type="Proteomes" id="UP000660862">
    <property type="component" value="Unassembled WGS sequence"/>
</dbReference>
<keyword evidence="5" id="KW-0998">Cell outer membrane</keyword>
<dbReference type="InterPro" id="IPR012944">
    <property type="entry name" value="SusD_RagB_dom"/>
</dbReference>
<evidence type="ECO:0000259" key="6">
    <source>
        <dbReference type="Pfam" id="PF07980"/>
    </source>
</evidence>
<protein>
    <recommendedName>
        <fullName evidence="10">SusD family protein</fullName>
    </recommendedName>
</protein>
<evidence type="ECO:0000259" key="7">
    <source>
        <dbReference type="Pfam" id="PF14322"/>
    </source>
</evidence>
<dbReference type="PROSITE" id="PS51257">
    <property type="entry name" value="PROKAR_LIPOPROTEIN"/>
    <property type="match status" value="1"/>
</dbReference>
<proteinExistence type="inferred from homology"/>
<evidence type="ECO:0000256" key="5">
    <source>
        <dbReference type="ARBA" id="ARBA00023237"/>
    </source>
</evidence>
<dbReference type="AlphaFoldDB" id="A0A917HKP4"/>
<evidence type="ECO:0000256" key="1">
    <source>
        <dbReference type="ARBA" id="ARBA00004442"/>
    </source>
</evidence>
<dbReference type="InterPro" id="IPR033985">
    <property type="entry name" value="SusD-like_N"/>
</dbReference>
<dbReference type="Gene3D" id="1.25.40.390">
    <property type="match status" value="2"/>
</dbReference>
<evidence type="ECO:0008006" key="10">
    <source>
        <dbReference type="Google" id="ProtNLM"/>
    </source>
</evidence>
<dbReference type="EMBL" id="BMER01000001">
    <property type="protein sequence ID" value="GGG82175.1"/>
    <property type="molecule type" value="Genomic_DNA"/>
</dbReference>